<dbReference type="SMART" id="SM00530">
    <property type="entry name" value="HTH_XRE"/>
    <property type="match status" value="1"/>
</dbReference>
<evidence type="ECO:0000259" key="1">
    <source>
        <dbReference type="PROSITE" id="PS50943"/>
    </source>
</evidence>
<feature type="domain" description="HTH cro/C1-type" evidence="1">
    <location>
        <begin position="16"/>
        <end position="56"/>
    </location>
</feature>
<dbReference type="SUPFAM" id="SSF47413">
    <property type="entry name" value="lambda repressor-like DNA-binding domains"/>
    <property type="match status" value="1"/>
</dbReference>
<dbReference type="Gene3D" id="1.10.260.40">
    <property type="entry name" value="lambda repressor-like DNA-binding domains"/>
    <property type="match status" value="1"/>
</dbReference>
<evidence type="ECO:0000313" key="3">
    <source>
        <dbReference type="Proteomes" id="UP000215367"/>
    </source>
</evidence>
<protein>
    <recommendedName>
        <fullName evidence="1">HTH cro/C1-type domain-containing protein</fullName>
    </recommendedName>
</protein>
<proteinExistence type="predicted"/>
<dbReference type="AlphaFoldDB" id="A0A235HJ38"/>
<dbReference type="RefSeq" id="WP_094301796.1">
    <property type="nucleotide sequence ID" value="NZ_NOWT01000002.1"/>
</dbReference>
<dbReference type="EMBL" id="NOWT01000002">
    <property type="protein sequence ID" value="OYD85736.1"/>
    <property type="molecule type" value="Genomic_DNA"/>
</dbReference>
<dbReference type="InterPro" id="IPR001387">
    <property type="entry name" value="Cro/C1-type_HTH"/>
</dbReference>
<dbReference type="GO" id="GO:0003677">
    <property type="term" value="F:DNA binding"/>
    <property type="evidence" value="ECO:0007669"/>
    <property type="project" value="InterPro"/>
</dbReference>
<dbReference type="Pfam" id="PF01381">
    <property type="entry name" value="HTH_3"/>
    <property type="match status" value="1"/>
</dbReference>
<dbReference type="Proteomes" id="UP000215367">
    <property type="component" value="Unassembled WGS sequence"/>
</dbReference>
<dbReference type="InterPro" id="IPR010982">
    <property type="entry name" value="Lambda_DNA-bd_dom_sf"/>
</dbReference>
<name>A0A235HJ38_AZOBR</name>
<reference evidence="2 3" key="1">
    <citation type="submission" date="2017-07" db="EMBL/GenBank/DDBJ databases">
        <title>Whole genome sequence of Azospirillum brasilense 2A1, a potential biofertilizer strain.</title>
        <authorList>
            <person name="Fontana C.A."/>
            <person name="Toffoli L.M."/>
            <person name="Salazar S.M."/>
            <person name="Puglisi E."/>
            <person name="Pedraza R."/>
            <person name="Bassi D."/>
            <person name="Cocconcelli P.S."/>
        </authorList>
    </citation>
    <scope>NUCLEOTIDE SEQUENCE [LARGE SCALE GENOMIC DNA]</scope>
    <source>
        <strain evidence="2 3">2A1</strain>
    </source>
</reference>
<evidence type="ECO:0000313" key="2">
    <source>
        <dbReference type="EMBL" id="OYD85736.1"/>
    </source>
</evidence>
<gene>
    <name evidence="2" type="ORF">CHT98_02960</name>
</gene>
<comment type="caution">
    <text evidence="2">The sequence shown here is derived from an EMBL/GenBank/DDBJ whole genome shotgun (WGS) entry which is preliminary data.</text>
</comment>
<dbReference type="PROSITE" id="PS50943">
    <property type="entry name" value="HTH_CROC1"/>
    <property type="match status" value="1"/>
</dbReference>
<sequence>MTGRHDLWTGDLLPQLIARRRQLGLTQDELGHRIGVTDALVGKYEARMRAPGAFLLACWVEALNARLVLEPRTGIVQGVKPGTRS</sequence>
<organism evidence="2 3">
    <name type="scientific">Azospirillum brasilense</name>
    <dbReference type="NCBI Taxonomy" id="192"/>
    <lineage>
        <taxon>Bacteria</taxon>
        <taxon>Pseudomonadati</taxon>
        <taxon>Pseudomonadota</taxon>
        <taxon>Alphaproteobacteria</taxon>
        <taxon>Rhodospirillales</taxon>
        <taxon>Azospirillaceae</taxon>
        <taxon>Azospirillum</taxon>
    </lineage>
</organism>
<dbReference type="CDD" id="cd00093">
    <property type="entry name" value="HTH_XRE"/>
    <property type="match status" value="1"/>
</dbReference>
<accession>A0A235HJ38</accession>